<dbReference type="InterPro" id="IPR010730">
    <property type="entry name" value="HET"/>
</dbReference>
<comment type="caution">
    <text evidence="2">The sequence shown here is derived from an EMBL/GenBank/DDBJ whole genome shotgun (WGS) entry which is preliminary data.</text>
</comment>
<protein>
    <submittedName>
        <fullName evidence="2">Heterokaryon incompatibility protein</fullName>
    </submittedName>
</protein>
<gene>
    <name evidence="2" type="ORF">CT0861_04430</name>
</gene>
<evidence type="ECO:0000313" key="2">
    <source>
        <dbReference type="EMBL" id="KZL72859.1"/>
    </source>
</evidence>
<proteinExistence type="predicted"/>
<dbReference type="Pfam" id="PF06985">
    <property type="entry name" value="HET"/>
    <property type="match status" value="1"/>
</dbReference>
<sequence length="714" mass="80718">MLCKVCIDAIHYRKSWVRNDRDAVDPHILLAHHGSVASLESSARNACEVCYPFWSQVDEENQSKMRDFDPQWTSRHDAAQTARLPGQMLHDFEGLVTICAIINIGQEADLESVGMDLLISVTFESDFRDEIPTLKDISGTYTVMRGLYKDLEKMTIFSSNNTASDESWSKATTWIQNCTSDHLACNVETNAGPWHPTRLLDLDVPNSNPDMFRVVVTSEQRIGPGEPYTTLSHCWGSAQFLQLKKSTYDEFKKGVKLDRLPKTFREAIQVTRRLGIRFLWIDSLCILQDRDDLVDWLVEAGQMHKVYSHSYCNISAAGAQDSSKGLYFGRDPRLSHTGNVSICVEGLALSTGNDYMDCNIADLDFWGNNIGQCPLNTRGWVLQERLLAPRVLHFAKDQLFWECREHVAAECYPDSLPRSLRNGIPANFKRLDPSTRSTVLSRQEGNFDDPMFYYRAWNSVIMAYSDTRLTKSSDKLIALSGVAKRFATQIDDMYIVGMWRKYLASSLLWKVDHQIQIDGSPSTRPATYRAPSFSWASVDGKIIAAPPTDADLLIDVTGVHLDYVSGDTTGLVKGGYLDVRGRVNPFEMVVKHILELQQLFLMVDGIVVKDSQKQDWENGPLVHLDVGQKNFDDENDAKTLYYMPTQKQRMPNEHVSYLLLVALDDDRNMFRRIGVAVTTEAAEIEILDRPTHRKSKGPGTNFDADAGVRTVRIV</sequence>
<evidence type="ECO:0000259" key="1">
    <source>
        <dbReference type="Pfam" id="PF06985"/>
    </source>
</evidence>
<organism evidence="2 3">
    <name type="scientific">Colletotrichum tofieldiae</name>
    <dbReference type="NCBI Taxonomy" id="708197"/>
    <lineage>
        <taxon>Eukaryota</taxon>
        <taxon>Fungi</taxon>
        <taxon>Dikarya</taxon>
        <taxon>Ascomycota</taxon>
        <taxon>Pezizomycotina</taxon>
        <taxon>Sordariomycetes</taxon>
        <taxon>Hypocreomycetidae</taxon>
        <taxon>Glomerellales</taxon>
        <taxon>Glomerellaceae</taxon>
        <taxon>Colletotrichum</taxon>
        <taxon>Colletotrichum spaethianum species complex</taxon>
    </lineage>
</organism>
<dbReference type="Proteomes" id="UP000076552">
    <property type="component" value="Unassembled WGS sequence"/>
</dbReference>
<dbReference type="AlphaFoldDB" id="A0A166U2Q7"/>
<reference evidence="2 3" key="1">
    <citation type="submission" date="2015-06" db="EMBL/GenBank/DDBJ databases">
        <title>Survival trade-offs in plant roots during colonization by closely related pathogenic and mutualistic fungi.</title>
        <authorList>
            <person name="Hacquard S."/>
            <person name="Kracher B."/>
            <person name="Hiruma K."/>
            <person name="Weinman A."/>
            <person name="Muench P."/>
            <person name="Garrido Oter R."/>
            <person name="Ver Loren van Themaat E."/>
            <person name="Dallerey J.-F."/>
            <person name="Damm U."/>
            <person name="Henrissat B."/>
            <person name="Lespinet O."/>
            <person name="Thon M."/>
            <person name="Kemen E."/>
            <person name="McHardy A.C."/>
            <person name="Schulze-Lefert P."/>
            <person name="O'Connell R.J."/>
        </authorList>
    </citation>
    <scope>NUCLEOTIDE SEQUENCE [LARGE SCALE GENOMIC DNA]</scope>
    <source>
        <strain evidence="2 3">0861</strain>
    </source>
</reference>
<evidence type="ECO:0000313" key="3">
    <source>
        <dbReference type="Proteomes" id="UP000076552"/>
    </source>
</evidence>
<name>A0A166U2Q7_9PEZI</name>
<dbReference type="PANTHER" id="PTHR33112:SF11">
    <property type="entry name" value="HETEROKARYON INCOMPATIBILITY DOMAIN-CONTAINING PROTEIN"/>
    <property type="match status" value="1"/>
</dbReference>
<keyword evidence="3" id="KW-1185">Reference proteome</keyword>
<accession>A0A166U2Q7</accession>
<dbReference type="PANTHER" id="PTHR33112">
    <property type="entry name" value="DOMAIN PROTEIN, PUTATIVE-RELATED"/>
    <property type="match status" value="1"/>
</dbReference>
<dbReference type="EMBL" id="LFIV01000052">
    <property type="protein sequence ID" value="KZL72859.1"/>
    <property type="molecule type" value="Genomic_DNA"/>
</dbReference>
<feature type="domain" description="Heterokaryon incompatibility" evidence="1">
    <location>
        <begin position="228"/>
        <end position="384"/>
    </location>
</feature>
<dbReference type="STRING" id="708197.A0A166U2Q7"/>